<dbReference type="Proteomes" id="UP000184073">
    <property type="component" value="Unassembled WGS sequence"/>
</dbReference>
<feature type="compositionally biased region" description="Polar residues" evidence="1">
    <location>
        <begin position="48"/>
        <end position="59"/>
    </location>
</feature>
<name>A0A1L9Q1M5_ASPVE</name>
<protein>
    <submittedName>
        <fullName evidence="2">Uncharacterized protein</fullName>
    </submittedName>
</protein>
<feature type="compositionally biased region" description="Pro residues" evidence="1">
    <location>
        <begin position="29"/>
        <end position="46"/>
    </location>
</feature>
<evidence type="ECO:0000313" key="3">
    <source>
        <dbReference type="Proteomes" id="UP000184073"/>
    </source>
</evidence>
<dbReference type="GeneID" id="63726933"/>
<dbReference type="VEuPathDB" id="FungiDB:ASPVEDRAFT_372410"/>
<dbReference type="RefSeq" id="XP_040673423.1">
    <property type="nucleotide sequence ID" value="XM_040811422.1"/>
</dbReference>
<sequence length="671" mass="75992">MSSYYFCDSGKIESSLSRDLSSVSRSPAAPSPSPSRSPRMLTPPSPTQQQYNTSRSPIQQQRSVLITMGSCTWEGKNGWKCQCSSGSSISDLDATRASCENCMHPMHLHLNFPTHDVTRSDFPPSRIVHPYEIPSYIISRRKLVNELIARVNHYHIIRVNGTPASGKTVLMNLVANTLLERYGQATPIYSVSGWDEKISKSGWAAYLQQETGVHGRSWITHSAYLLLDEAQQSFWDHGLWTDFFKRIEPGTSPFIILFMSYGSPNRGFPGFNEQKHVQTPMVFATEQQISLQPEKCIETHSLGRLPWRPVGLLLDEDEAIEVVGRYASFIIRPSIALTPGLKRGFFACSNGHVGLLTSLTRVLQDVPALYELVRNHDAISWATASSILFRQPLKFFECIKGYPFTRGLPPSEILQDHYAATVFKAAIACDGIYQSKFEAKSEELKQALNMIWRSGWLHAERSDNDIRYVFASQIHRWFCHSLFATLVPDNNLNYASPLQLAIDTITHFQPCQLANAPRSMAVAGNLPPLEDQYQKEFYRCLFPILDGHLIMSPEFIIKTGPKGGTIDFLVTGKKWGLELLRERDRLVEHMKRFEAGGQYYSMMQTGEMEQYIVLDFTNTAPKKPHPEYKGKLYHVVFSENYREVDVIDTSDLSVVKSFVLMEHANPIDNRG</sequence>
<feature type="compositionally biased region" description="Low complexity" evidence="1">
    <location>
        <begin position="15"/>
        <end position="28"/>
    </location>
</feature>
<organism evidence="2 3">
    <name type="scientific">Aspergillus versicolor CBS 583.65</name>
    <dbReference type="NCBI Taxonomy" id="1036611"/>
    <lineage>
        <taxon>Eukaryota</taxon>
        <taxon>Fungi</taxon>
        <taxon>Dikarya</taxon>
        <taxon>Ascomycota</taxon>
        <taxon>Pezizomycotina</taxon>
        <taxon>Eurotiomycetes</taxon>
        <taxon>Eurotiomycetidae</taxon>
        <taxon>Eurotiales</taxon>
        <taxon>Aspergillaceae</taxon>
        <taxon>Aspergillus</taxon>
        <taxon>Aspergillus subgen. Nidulantes</taxon>
    </lineage>
</organism>
<dbReference type="SUPFAM" id="SSF52540">
    <property type="entry name" value="P-loop containing nucleoside triphosphate hydrolases"/>
    <property type="match status" value="1"/>
</dbReference>
<dbReference type="InterPro" id="IPR027417">
    <property type="entry name" value="P-loop_NTPase"/>
</dbReference>
<proteinExistence type="predicted"/>
<evidence type="ECO:0000256" key="1">
    <source>
        <dbReference type="SAM" id="MobiDB-lite"/>
    </source>
</evidence>
<accession>A0A1L9Q1M5</accession>
<reference evidence="3" key="1">
    <citation type="journal article" date="2017" name="Genome Biol.">
        <title>Comparative genomics reveals high biological diversity and specific adaptations in the industrially and medically important fungal genus Aspergillus.</title>
        <authorList>
            <person name="de Vries R.P."/>
            <person name="Riley R."/>
            <person name="Wiebenga A."/>
            <person name="Aguilar-Osorio G."/>
            <person name="Amillis S."/>
            <person name="Uchima C.A."/>
            <person name="Anderluh G."/>
            <person name="Asadollahi M."/>
            <person name="Askin M."/>
            <person name="Barry K."/>
            <person name="Battaglia E."/>
            <person name="Bayram O."/>
            <person name="Benocci T."/>
            <person name="Braus-Stromeyer S.A."/>
            <person name="Caldana C."/>
            <person name="Canovas D."/>
            <person name="Cerqueira G.C."/>
            <person name="Chen F."/>
            <person name="Chen W."/>
            <person name="Choi C."/>
            <person name="Clum A."/>
            <person name="Dos Santos R.A."/>
            <person name="Damasio A.R."/>
            <person name="Diallinas G."/>
            <person name="Emri T."/>
            <person name="Fekete E."/>
            <person name="Flipphi M."/>
            <person name="Freyberg S."/>
            <person name="Gallo A."/>
            <person name="Gournas C."/>
            <person name="Habgood R."/>
            <person name="Hainaut M."/>
            <person name="Harispe M.L."/>
            <person name="Henrissat B."/>
            <person name="Hilden K.S."/>
            <person name="Hope R."/>
            <person name="Hossain A."/>
            <person name="Karabika E."/>
            <person name="Karaffa L."/>
            <person name="Karanyi Z."/>
            <person name="Krasevec N."/>
            <person name="Kuo A."/>
            <person name="Kusch H."/>
            <person name="LaButti K."/>
            <person name="Lagendijk E.L."/>
            <person name="Lapidus A."/>
            <person name="Levasseur A."/>
            <person name="Lindquist E."/>
            <person name="Lipzen A."/>
            <person name="Logrieco A.F."/>
            <person name="MacCabe A."/>
            <person name="Maekelae M.R."/>
            <person name="Malavazi I."/>
            <person name="Melin P."/>
            <person name="Meyer V."/>
            <person name="Mielnichuk N."/>
            <person name="Miskei M."/>
            <person name="Molnar A.P."/>
            <person name="Mule G."/>
            <person name="Ngan C.Y."/>
            <person name="Orejas M."/>
            <person name="Orosz E."/>
            <person name="Ouedraogo J.P."/>
            <person name="Overkamp K.M."/>
            <person name="Park H.-S."/>
            <person name="Perrone G."/>
            <person name="Piumi F."/>
            <person name="Punt P.J."/>
            <person name="Ram A.F."/>
            <person name="Ramon A."/>
            <person name="Rauscher S."/>
            <person name="Record E."/>
            <person name="Riano-Pachon D.M."/>
            <person name="Robert V."/>
            <person name="Roehrig J."/>
            <person name="Ruller R."/>
            <person name="Salamov A."/>
            <person name="Salih N.S."/>
            <person name="Samson R.A."/>
            <person name="Sandor E."/>
            <person name="Sanguinetti M."/>
            <person name="Schuetze T."/>
            <person name="Sepcic K."/>
            <person name="Shelest E."/>
            <person name="Sherlock G."/>
            <person name="Sophianopoulou V."/>
            <person name="Squina F.M."/>
            <person name="Sun H."/>
            <person name="Susca A."/>
            <person name="Todd R.B."/>
            <person name="Tsang A."/>
            <person name="Unkles S.E."/>
            <person name="van de Wiele N."/>
            <person name="van Rossen-Uffink D."/>
            <person name="Oliveira J.V."/>
            <person name="Vesth T.C."/>
            <person name="Visser J."/>
            <person name="Yu J.-H."/>
            <person name="Zhou M."/>
            <person name="Andersen M.R."/>
            <person name="Archer D.B."/>
            <person name="Baker S.E."/>
            <person name="Benoit I."/>
            <person name="Brakhage A.A."/>
            <person name="Braus G.H."/>
            <person name="Fischer R."/>
            <person name="Frisvad J.C."/>
            <person name="Goldman G.H."/>
            <person name="Houbraken J."/>
            <person name="Oakley B."/>
            <person name="Pocsi I."/>
            <person name="Scazzocchio C."/>
            <person name="Seiboth B."/>
            <person name="vanKuyk P.A."/>
            <person name="Wortman J."/>
            <person name="Dyer P.S."/>
            <person name="Grigoriev I.V."/>
        </authorList>
    </citation>
    <scope>NUCLEOTIDE SEQUENCE [LARGE SCALE GENOMIC DNA]</scope>
    <source>
        <strain evidence="3">CBS 583.65</strain>
    </source>
</reference>
<gene>
    <name evidence="2" type="ORF">ASPVEDRAFT_372410</name>
</gene>
<dbReference type="OrthoDB" id="2364732at2759"/>
<dbReference type="STRING" id="1036611.A0A1L9Q1M5"/>
<feature type="region of interest" description="Disordered" evidence="1">
    <location>
        <begin position="15"/>
        <end position="59"/>
    </location>
</feature>
<keyword evidence="3" id="KW-1185">Reference proteome</keyword>
<evidence type="ECO:0000313" key="2">
    <source>
        <dbReference type="EMBL" id="OJJ07661.1"/>
    </source>
</evidence>
<dbReference type="AlphaFoldDB" id="A0A1L9Q1M5"/>
<dbReference type="EMBL" id="KV878137">
    <property type="protein sequence ID" value="OJJ07661.1"/>
    <property type="molecule type" value="Genomic_DNA"/>
</dbReference>